<keyword evidence="7 12" id="KW-0067">ATP-binding</keyword>
<dbReference type="PANTHER" id="PTHR30612:SF0">
    <property type="entry name" value="CHLOROPLAST PROTEIN-TRANSPORTING ATPASE"/>
    <property type="match status" value="1"/>
</dbReference>
<evidence type="ECO:0000256" key="9">
    <source>
        <dbReference type="ARBA" id="ARBA00022967"/>
    </source>
</evidence>
<dbReference type="SMART" id="SM00957">
    <property type="entry name" value="SecA_DEAD"/>
    <property type="match status" value="1"/>
</dbReference>
<dbReference type="PATRIC" id="fig|688269.3.peg.1070"/>
<dbReference type="GO" id="GO:0005886">
    <property type="term" value="C:plasma membrane"/>
    <property type="evidence" value="ECO:0007669"/>
    <property type="project" value="UniProtKB-SubCell"/>
</dbReference>
<feature type="binding site" evidence="12">
    <location>
        <position position="534"/>
    </location>
    <ligand>
        <name>ATP</name>
        <dbReference type="ChEBI" id="CHEBI:30616"/>
    </ligand>
</feature>
<dbReference type="FunFam" id="3.40.50.300:FF:000429">
    <property type="entry name" value="Preprotein translocase subunit SecA"/>
    <property type="match status" value="1"/>
</dbReference>
<dbReference type="AlphaFoldDB" id="F7YYT4"/>
<dbReference type="InterPro" id="IPR011130">
    <property type="entry name" value="SecA_preprotein_X-link_dom"/>
</dbReference>
<keyword evidence="10 12" id="KW-0811">Translocation</keyword>
<dbReference type="STRING" id="688269.Theth_1042"/>
<dbReference type="GO" id="GO:0005829">
    <property type="term" value="C:cytosol"/>
    <property type="evidence" value="ECO:0007669"/>
    <property type="project" value="TreeGrafter"/>
</dbReference>
<reference evidence="16 17" key="1">
    <citation type="submission" date="2010-11" db="EMBL/GenBank/DDBJ databases">
        <title>The complete genome of Thermotoga thermarum DSM 5069.</title>
        <authorList>
            <consortium name="US DOE Joint Genome Institute (JGI-PGF)"/>
            <person name="Lucas S."/>
            <person name="Copeland A."/>
            <person name="Lapidus A."/>
            <person name="Bruce D."/>
            <person name="Goodwin L."/>
            <person name="Pitluck S."/>
            <person name="Kyrpides N."/>
            <person name="Mavromatis K."/>
            <person name="Ivanova N."/>
            <person name="Zeytun A."/>
            <person name="Brettin T."/>
            <person name="Detter J.C."/>
            <person name="Tapia R."/>
            <person name="Han C."/>
            <person name="Land M."/>
            <person name="Hauser L."/>
            <person name="Markowitz V."/>
            <person name="Cheng J.-F."/>
            <person name="Hugenholtz P."/>
            <person name="Woyke T."/>
            <person name="Wu D."/>
            <person name="Spring S."/>
            <person name="Schroeder M."/>
            <person name="Brambilla E."/>
            <person name="Klenk H.-P."/>
            <person name="Eisen J.A."/>
        </authorList>
    </citation>
    <scope>NUCLEOTIDE SEQUENCE [LARGE SCALE GENOMIC DNA]</scope>
    <source>
        <strain evidence="16 17">DSM 5069</strain>
    </source>
</reference>
<feature type="domain" description="SecA family profile" evidence="15">
    <location>
        <begin position="1"/>
        <end position="612"/>
    </location>
</feature>
<protein>
    <recommendedName>
        <fullName evidence="12">Protein translocase subunit SecA</fullName>
        <ecNumber evidence="12">7.4.2.8</ecNumber>
    </recommendedName>
</protein>
<comment type="subunit">
    <text evidence="12">Monomer and homodimer. Part of the essential Sec protein translocation apparatus which comprises SecA, SecYEG and auxiliary proteins SecDF. Other proteins may also be involved.</text>
</comment>
<comment type="function">
    <text evidence="12">Part of the Sec protein translocase complex. Interacts with the SecYEG preprotein conducting channel. Has a central role in coupling the hydrolysis of ATP to the transfer of proteins into and across the cell membrane, serving as an ATP-driven molecular motor driving the stepwise translocation of polypeptide chains across the membrane.</text>
</comment>
<comment type="catalytic activity">
    <reaction evidence="12">
        <text>ATP + H2O + cellular proteinSide 1 = ADP + phosphate + cellular proteinSide 2.</text>
        <dbReference type="EC" id="7.4.2.8"/>
    </reaction>
</comment>
<evidence type="ECO:0000256" key="10">
    <source>
        <dbReference type="ARBA" id="ARBA00023010"/>
    </source>
</evidence>
<feature type="binding site" evidence="12">
    <location>
        <position position="77"/>
    </location>
    <ligand>
        <name>ATP</name>
        <dbReference type="ChEBI" id="CHEBI:30616"/>
    </ligand>
</feature>
<comment type="similarity">
    <text evidence="2 12">Belongs to the SecA family.</text>
</comment>
<keyword evidence="4 12" id="KW-1003">Cell membrane</keyword>
<dbReference type="GO" id="GO:0005524">
    <property type="term" value="F:ATP binding"/>
    <property type="evidence" value="ECO:0007669"/>
    <property type="project" value="UniProtKB-UniRule"/>
</dbReference>
<dbReference type="InterPro" id="IPR044722">
    <property type="entry name" value="SecA_SF2_C"/>
</dbReference>
<evidence type="ECO:0000256" key="3">
    <source>
        <dbReference type="ARBA" id="ARBA00022448"/>
    </source>
</evidence>
<dbReference type="InterPro" id="IPR011116">
    <property type="entry name" value="SecA_Wing/Scaffold"/>
</dbReference>
<dbReference type="PANTHER" id="PTHR30612">
    <property type="entry name" value="SECA INNER MEMBRANE COMPONENT OF SEC PROTEIN SECRETION SYSTEM"/>
    <property type="match status" value="1"/>
</dbReference>
<dbReference type="PROSITE" id="PS51192">
    <property type="entry name" value="HELICASE_ATP_BIND_1"/>
    <property type="match status" value="1"/>
</dbReference>
<keyword evidence="9 12" id="KW-1278">Translocase</keyword>
<dbReference type="Proteomes" id="UP000006804">
    <property type="component" value="Chromosome"/>
</dbReference>
<keyword evidence="17" id="KW-1185">Reference proteome</keyword>
<accession>F7YYT4</accession>
<dbReference type="GO" id="GO:0043952">
    <property type="term" value="P:protein transport by the Sec complex"/>
    <property type="evidence" value="ECO:0007669"/>
    <property type="project" value="TreeGrafter"/>
</dbReference>
<dbReference type="InterPro" id="IPR036266">
    <property type="entry name" value="SecA_Wing/Scaffold_sf"/>
</dbReference>
<dbReference type="InterPro" id="IPR014018">
    <property type="entry name" value="SecA_motor_DEAD"/>
</dbReference>
<dbReference type="Pfam" id="PF21090">
    <property type="entry name" value="P-loop_SecA"/>
    <property type="match status" value="1"/>
</dbReference>
<dbReference type="Pfam" id="PF07517">
    <property type="entry name" value="SecA_DEAD"/>
    <property type="match status" value="1"/>
</dbReference>
<dbReference type="GO" id="GO:0008564">
    <property type="term" value="F:protein-exporting ATPase activity"/>
    <property type="evidence" value="ECO:0007669"/>
    <property type="project" value="UniProtKB-EC"/>
</dbReference>
<evidence type="ECO:0000256" key="8">
    <source>
        <dbReference type="ARBA" id="ARBA00022927"/>
    </source>
</evidence>
<dbReference type="GO" id="GO:0006605">
    <property type="term" value="P:protein targeting"/>
    <property type="evidence" value="ECO:0007669"/>
    <property type="project" value="UniProtKB-UniRule"/>
</dbReference>
<dbReference type="eggNOG" id="COG0653">
    <property type="taxonomic scope" value="Bacteria"/>
</dbReference>
<dbReference type="FunFam" id="3.90.1440.10:FF:000003">
    <property type="entry name" value="Preprotein translocase SecA subunit"/>
    <property type="match status" value="1"/>
</dbReference>
<dbReference type="InterPro" id="IPR036670">
    <property type="entry name" value="SecA_X-link_sf"/>
</dbReference>
<dbReference type="HAMAP" id="MF_01382">
    <property type="entry name" value="SecA"/>
    <property type="match status" value="1"/>
</dbReference>
<dbReference type="Pfam" id="PF07516">
    <property type="entry name" value="SecA_SW"/>
    <property type="match status" value="1"/>
</dbReference>
<dbReference type="GO" id="GO:0017038">
    <property type="term" value="P:protein import"/>
    <property type="evidence" value="ECO:0007669"/>
    <property type="project" value="InterPro"/>
</dbReference>
<comment type="subcellular location">
    <subcellularLocation>
        <location evidence="12">Cell membrane</location>
        <topology evidence="12">Peripheral membrane protein</topology>
        <orientation evidence="12">Cytoplasmic side</orientation>
    </subcellularLocation>
    <subcellularLocation>
        <location evidence="12">Cytoplasm</location>
    </subcellularLocation>
    <subcellularLocation>
        <location evidence="1">Membrane</location>
        <topology evidence="1">Peripheral membrane protein</topology>
    </subcellularLocation>
    <text evidence="12">Distribution is 50-50.</text>
</comment>
<proteinExistence type="inferred from homology"/>
<feature type="binding site" evidence="12">
    <location>
        <begin position="95"/>
        <end position="99"/>
    </location>
    <ligand>
        <name>ATP</name>
        <dbReference type="ChEBI" id="CHEBI:30616"/>
    </ligand>
</feature>
<dbReference type="GO" id="GO:0031522">
    <property type="term" value="C:cell envelope Sec protein transport complex"/>
    <property type="evidence" value="ECO:0007669"/>
    <property type="project" value="TreeGrafter"/>
</dbReference>
<dbReference type="PROSITE" id="PS51194">
    <property type="entry name" value="HELICASE_CTER"/>
    <property type="match status" value="1"/>
</dbReference>
<evidence type="ECO:0000259" key="15">
    <source>
        <dbReference type="PROSITE" id="PS51196"/>
    </source>
</evidence>
<keyword evidence="11 12" id="KW-0472">Membrane</keyword>
<dbReference type="InterPro" id="IPR014001">
    <property type="entry name" value="Helicase_ATP-bd"/>
</dbReference>
<dbReference type="PROSITE" id="PS01312">
    <property type="entry name" value="SECA"/>
    <property type="match status" value="1"/>
</dbReference>
<keyword evidence="6 12" id="KW-0547">Nucleotide-binding</keyword>
<dbReference type="InterPro" id="IPR000185">
    <property type="entry name" value="SecA"/>
</dbReference>
<evidence type="ECO:0000256" key="12">
    <source>
        <dbReference type="HAMAP-Rule" id="MF_01382"/>
    </source>
</evidence>
<dbReference type="PROSITE" id="PS51196">
    <property type="entry name" value="SECA_MOTOR_DEAD"/>
    <property type="match status" value="1"/>
</dbReference>
<feature type="domain" description="Helicase C-terminal" evidence="14">
    <location>
        <begin position="460"/>
        <end position="620"/>
    </location>
</feature>
<dbReference type="KEGG" id="tta:Theth_1042"/>
<dbReference type="InterPro" id="IPR020937">
    <property type="entry name" value="SecA_CS"/>
</dbReference>
<dbReference type="EC" id="7.4.2.8" evidence="12"/>
<evidence type="ECO:0000313" key="16">
    <source>
        <dbReference type="EMBL" id="AEH51122.1"/>
    </source>
</evidence>
<dbReference type="HOGENOM" id="CLU_005314_3_0_0"/>
<organism evidence="16 17">
    <name type="scientific">Pseudothermotoga thermarum DSM 5069</name>
    <dbReference type="NCBI Taxonomy" id="688269"/>
    <lineage>
        <taxon>Bacteria</taxon>
        <taxon>Thermotogati</taxon>
        <taxon>Thermotogota</taxon>
        <taxon>Thermotogae</taxon>
        <taxon>Thermotogales</taxon>
        <taxon>Thermotogaceae</taxon>
        <taxon>Pseudothermotoga</taxon>
    </lineage>
</organism>
<dbReference type="PRINTS" id="PR00906">
    <property type="entry name" value="SECA"/>
</dbReference>
<dbReference type="InterPro" id="IPR027417">
    <property type="entry name" value="P-loop_NTPase"/>
</dbReference>
<dbReference type="GO" id="GO:0065002">
    <property type="term" value="P:intracellular protein transmembrane transport"/>
    <property type="evidence" value="ECO:0007669"/>
    <property type="project" value="UniProtKB-UniRule"/>
</dbReference>
<keyword evidence="3 12" id="KW-0813">Transport</keyword>
<dbReference type="SUPFAM" id="SSF81886">
    <property type="entry name" value="Helical scaffold and wing domains of SecA"/>
    <property type="match status" value="1"/>
</dbReference>
<evidence type="ECO:0000256" key="6">
    <source>
        <dbReference type="ARBA" id="ARBA00022741"/>
    </source>
</evidence>
<evidence type="ECO:0000259" key="13">
    <source>
        <dbReference type="PROSITE" id="PS51192"/>
    </source>
</evidence>
<dbReference type="RefSeq" id="WP_013932342.1">
    <property type="nucleotide sequence ID" value="NC_015707.1"/>
</dbReference>
<evidence type="ECO:0000256" key="11">
    <source>
        <dbReference type="ARBA" id="ARBA00023136"/>
    </source>
</evidence>
<dbReference type="InterPro" id="IPR011115">
    <property type="entry name" value="SecA_DEAD"/>
</dbReference>
<keyword evidence="5 12" id="KW-0963">Cytoplasm</keyword>
<name>F7YYT4_9THEM</name>
<evidence type="ECO:0000256" key="7">
    <source>
        <dbReference type="ARBA" id="ARBA00022840"/>
    </source>
</evidence>
<evidence type="ECO:0000313" key="17">
    <source>
        <dbReference type="Proteomes" id="UP000006804"/>
    </source>
</evidence>
<sequence length="866" mass="100027">MPLKLFDKNTFLLKRYWKMVQKIKEKEKIYSKATNLELINAAKNLSDPNDPATLYEAYAICRIVAKRTIGLYPFDEQLLGAIVLHEGKIAEMKTGEGKTLVATMPLFLNALTKKGVHLVTVNDYLARRDALWMGPIYLFLGMRVSVINQLGKSYEVVWKNKSLFEQAVERNLSVWPEGYEDEVLKDSTKNQEALEAFAVELVEITRKEAYLCDIVYGTNNEFGFDYLRDNLVLDLSEKVQRGHFYAIIDEVDSILIDEARTPLIISGPAKEGAAVYKRFAALAKRFVKDEDFVVDEKTRTVSLTEKGIEKAEKLIGVENLYDPNNVKQLYHLLNALKALHLFKRDVDYVVMNQQVIIVDEFTGRLLPGRRYSGGLHQAIEAKEGVPIREETITYATITFQNYFKMYEKLAGMTGTAKTEEEEFKQLYGMEVVVIPTHKPMIRKDHEDLIFRTQAEKYQAIVKDVLERYKKGQPVLIGTTSIEKSELLSEMLRKAGIPHQVLNAKHHEKEAMIIAQAGQKGAVTIATNMAGRGTDIKLGEGVAELGGLYVIGTERHESRRIDNQLIGRSGRQGDPGESRFYLSLEDDLLRIFGAEQLEKIMNLLKIQPGEPIYHPMLTKLVQTVQKKVEGINFAIRKQLMEMDTVLDAQRKSIYSLRDHILGCDEKELDEYVSQIFEGFIDTRISQFSEGKQLNFEAFENSLRILPKGVLQLDSIKQMDVEEIKQNLIEQLKKAYVRKKEEIGADYVKFMKFLMVRIIDDNWRQYLEEVEHVKEAVNLRAYGHKDPIIEFKRETYQMYDEMMDRINELIVTWMFRVVKVDREKSEKEAKRELANLQLIHEEFDILNRAERRKLQKDGKIKKRFKVKR</sequence>
<feature type="domain" description="Helicase ATP-binding" evidence="13">
    <location>
        <begin position="79"/>
        <end position="287"/>
    </location>
</feature>
<dbReference type="EMBL" id="CP002351">
    <property type="protein sequence ID" value="AEH51122.1"/>
    <property type="molecule type" value="Genomic_DNA"/>
</dbReference>
<gene>
    <name evidence="12" type="primary">secA</name>
    <name evidence="16" type="ORF">Theth_1042</name>
</gene>
<dbReference type="CDD" id="cd18803">
    <property type="entry name" value="SF2_C_secA"/>
    <property type="match status" value="1"/>
</dbReference>
<dbReference type="Gene3D" id="3.40.50.300">
    <property type="entry name" value="P-loop containing nucleotide triphosphate hydrolases"/>
    <property type="match status" value="3"/>
</dbReference>
<dbReference type="InterPro" id="IPR001650">
    <property type="entry name" value="Helicase_C-like"/>
</dbReference>
<evidence type="ECO:0000259" key="14">
    <source>
        <dbReference type="PROSITE" id="PS51194"/>
    </source>
</evidence>
<keyword evidence="8 12" id="KW-0653">Protein transport</keyword>
<dbReference type="Gene3D" id="1.10.3060.10">
    <property type="entry name" value="Helical scaffold and wing domains of SecA"/>
    <property type="match status" value="1"/>
</dbReference>
<evidence type="ECO:0000256" key="1">
    <source>
        <dbReference type="ARBA" id="ARBA00004170"/>
    </source>
</evidence>
<evidence type="ECO:0000256" key="2">
    <source>
        <dbReference type="ARBA" id="ARBA00007650"/>
    </source>
</evidence>
<evidence type="ECO:0000256" key="4">
    <source>
        <dbReference type="ARBA" id="ARBA00022475"/>
    </source>
</evidence>
<evidence type="ECO:0000256" key="5">
    <source>
        <dbReference type="ARBA" id="ARBA00022490"/>
    </source>
</evidence>
<dbReference type="CDD" id="cd17928">
    <property type="entry name" value="DEXDc_SecA"/>
    <property type="match status" value="1"/>
</dbReference>
<dbReference type="SUPFAM" id="SSF52540">
    <property type="entry name" value="P-loop containing nucleoside triphosphate hydrolases"/>
    <property type="match status" value="2"/>
</dbReference>
<dbReference type="SMART" id="SM00958">
    <property type="entry name" value="SecA_PP_bind"/>
    <property type="match status" value="1"/>
</dbReference>
<dbReference type="Pfam" id="PF01043">
    <property type="entry name" value="SecA_PP_bind"/>
    <property type="match status" value="1"/>
</dbReference>
<dbReference type="SUPFAM" id="SSF81767">
    <property type="entry name" value="Pre-protein crosslinking domain of SecA"/>
    <property type="match status" value="1"/>
</dbReference>